<dbReference type="AlphaFoldDB" id="Q8SUX3"/>
<dbReference type="KEGG" id="ecu:ECU07_1300"/>
<dbReference type="Proteomes" id="UP000000819">
    <property type="component" value="Chromosome VII"/>
</dbReference>
<dbReference type="EMBL" id="AL590447">
    <property type="protein sequence ID" value="CAD25663.1"/>
    <property type="molecule type" value="Genomic_DNA"/>
</dbReference>
<dbReference type="Gene3D" id="3.30.530.20">
    <property type="match status" value="1"/>
</dbReference>
<dbReference type="OMA" id="WSECNIS"/>
<accession>Q8SUX3</accession>
<reference evidence="1 2" key="1">
    <citation type="journal article" date="2001" name="Nature">
        <title>Genome sequence and gene compaction of the eukaryote parasite Encephalitozoon cuniculi.</title>
        <authorList>
            <person name="Katinka M.D."/>
            <person name="Duprat S."/>
            <person name="Cornillot E."/>
            <person name="Metenier G."/>
            <person name="Thomarat F."/>
            <person name="Prensier G."/>
            <person name="Barbe V."/>
            <person name="Peyretaillade E."/>
            <person name="Brottier P."/>
            <person name="Wincker P."/>
            <person name="Delbac F."/>
            <person name="El Alaoui H."/>
            <person name="Peyret P."/>
            <person name="Saurin W."/>
            <person name="Gouy M."/>
            <person name="Weissenbach J."/>
            <person name="Vivares C.P."/>
        </authorList>
    </citation>
    <scope>NUCLEOTIDE SEQUENCE [LARGE SCALE GENOMIC DNA]</scope>
    <source>
        <strain evidence="1 2">GB-M1</strain>
    </source>
</reference>
<dbReference type="HOGENOM" id="CLU_1086229_0_0_1"/>
<sequence>MNEKGSNYHWAESDISAWAKEEISEALKSRGYEVHEMDVMVKICQRMSTLGLVYMISFECTKDGRYCGVRNFYSVSEKAEGMEDFEWFPGFFKEMEGEAVLKFGNRVLDVNREVERKPCARNITAEDARTADMIYKASINCEVDELKNFILSHEYISVWSGSRAMFEGDDILIDGVVIRRLREKDGEIRMEWKLREWSDFTDAKIMLEPYLSSSKITVKQRNIPIKEEGSIRMWWQERMFTPISACFGFVLRPGEHV</sequence>
<dbReference type="OrthoDB" id="567237at2759"/>
<reference evidence="1 2" key="2">
    <citation type="journal article" date="2009" name="BMC Genomics">
        <title>Identification of transcriptional signals in Encephalitozoon cuniculi widespread among Microsporidia phylum: support for accurate structural genome annotation.</title>
        <authorList>
            <person name="Peyretaillade E."/>
            <person name="Goncalves O."/>
            <person name="Terrat S."/>
            <person name="Dugat-Bony E."/>
            <person name="Wincker P."/>
            <person name="Cornman R.S."/>
            <person name="Evans J.D."/>
            <person name="Delbac F."/>
            <person name="Peyret P."/>
        </authorList>
    </citation>
    <scope>NUCLEOTIDE SEQUENCE [LARGE SCALE GENOMIC DNA]</scope>
    <source>
        <strain evidence="1 2">GB-M1</strain>
    </source>
</reference>
<dbReference type="InterPro" id="IPR023393">
    <property type="entry name" value="START-like_dom_sf"/>
</dbReference>
<evidence type="ECO:0000313" key="2">
    <source>
        <dbReference type="Proteomes" id="UP000000819"/>
    </source>
</evidence>
<dbReference type="GeneID" id="859489"/>
<dbReference type="RefSeq" id="NP_586059.1">
    <property type="nucleotide sequence ID" value="NM_001041681.1"/>
</dbReference>
<organism evidence="1 2">
    <name type="scientific">Encephalitozoon cuniculi (strain GB-M1)</name>
    <name type="common">Microsporidian parasite</name>
    <dbReference type="NCBI Taxonomy" id="284813"/>
    <lineage>
        <taxon>Eukaryota</taxon>
        <taxon>Fungi</taxon>
        <taxon>Fungi incertae sedis</taxon>
        <taxon>Microsporidia</taxon>
        <taxon>Unikaryonidae</taxon>
        <taxon>Encephalitozoon</taxon>
    </lineage>
</organism>
<proteinExistence type="predicted"/>
<dbReference type="InParanoid" id="Q8SUX3"/>
<evidence type="ECO:0000313" key="1">
    <source>
        <dbReference type="EMBL" id="CAD25663.1"/>
    </source>
</evidence>
<protein>
    <submittedName>
        <fullName evidence="1">Uncharacterized protein</fullName>
    </submittedName>
</protein>
<name>Q8SUX3_ENCCU</name>
<keyword evidence="2" id="KW-1185">Reference proteome</keyword>
<dbReference type="STRING" id="284813.Q8SUX3"/>
<dbReference type="VEuPathDB" id="MicrosporidiaDB:ECU07_1300"/>
<gene>
    <name evidence="1" type="ordered locus">ECU07_1300</name>
</gene>